<proteinExistence type="predicted"/>
<dbReference type="EMBL" id="CP032096">
    <property type="protein sequence ID" value="QBZ82515.1"/>
    <property type="molecule type" value="Genomic_DNA"/>
</dbReference>
<keyword evidence="1" id="KW-1133">Transmembrane helix</keyword>
<keyword evidence="1" id="KW-0812">Transmembrane</keyword>
<reference evidence="2 3" key="1">
    <citation type="submission" date="2018-08" db="EMBL/GenBank/DDBJ databases">
        <title>Horizontal acquisition of hydrogen conversion ability and other habitat adaptations in Hydrogenovibrio crunogenus strains.</title>
        <authorList>
            <person name="Gonnella G."/>
            <person name="Adam N."/>
            <person name="Perner M."/>
        </authorList>
    </citation>
    <scope>NUCLEOTIDE SEQUENCE [LARGE SCALE GENOMIC DNA]</scope>
    <source>
        <strain evidence="2 3">SP-41</strain>
    </source>
</reference>
<accession>A0A4P7NYC4</accession>
<sequence length="110" mass="12315">MEYVIDAVSTVSGWMRPYLSEIGLSMAATLLVIFGDDIVNFLKKQIGSLKFFLKLTLFILFCAFGFAFLTSFVTPLLIKQLASVPNLWLAPMIILIFYGIGLLAQKKNML</sequence>
<evidence type="ECO:0000256" key="1">
    <source>
        <dbReference type="SAM" id="Phobius"/>
    </source>
</evidence>
<feature type="transmembrane region" description="Helical" evidence="1">
    <location>
        <begin position="51"/>
        <end position="74"/>
    </location>
</feature>
<keyword evidence="1" id="KW-0472">Membrane</keyword>
<evidence type="ECO:0000313" key="3">
    <source>
        <dbReference type="Proteomes" id="UP000296201"/>
    </source>
</evidence>
<protein>
    <recommendedName>
        <fullName evidence="4">DUF3392 domain-containing protein</fullName>
    </recommendedName>
</protein>
<feature type="transmembrane region" description="Helical" evidence="1">
    <location>
        <begin position="86"/>
        <end position="104"/>
    </location>
</feature>
<gene>
    <name evidence="2" type="ORF">GHNINEIG_00545</name>
</gene>
<dbReference type="OrthoDB" id="6196761at2"/>
<evidence type="ECO:0008006" key="4">
    <source>
        <dbReference type="Google" id="ProtNLM"/>
    </source>
</evidence>
<dbReference type="RefSeq" id="WP_135795220.1">
    <property type="nucleotide sequence ID" value="NZ_CP032096.1"/>
</dbReference>
<name>A0A4P7NYC4_9GAMM</name>
<dbReference type="InterPro" id="IPR021813">
    <property type="entry name" value="DUF3392"/>
</dbReference>
<feature type="transmembrane region" description="Helical" evidence="1">
    <location>
        <begin position="22"/>
        <end position="39"/>
    </location>
</feature>
<dbReference type="Proteomes" id="UP000296201">
    <property type="component" value="Chromosome"/>
</dbReference>
<keyword evidence="3" id="KW-1185">Reference proteome</keyword>
<organism evidence="2 3">
    <name type="scientific">Hydrogenovibrio crunogenus</name>
    <dbReference type="NCBI Taxonomy" id="39765"/>
    <lineage>
        <taxon>Bacteria</taxon>
        <taxon>Pseudomonadati</taxon>
        <taxon>Pseudomonadota</taxon>
        <taxon>Gammaproteobacteria</taxon>
        <taxon>Thiotrichales</taxon>
        <taxon>Piscirickettsiaceae</taxon>
        <taxon>Hydrogenovibrio</taxon>
    </lineage>
</organism>
<dbReference type="Pfam" id="PF11872">
    <property type="entry name" value="DUF3392"/>
    <property type="match status" value="1"/>
</dbReference>
<evidence type="ECO:0000313" key="2">
    <source>
        <dbReference type="EMBL" id="QBZ82515.1"/>
    </source>
</evidence>
<dbReference type="AlphaFoldDB" id="A0A4P7NYC4"/>